<accession>A0A0Q3SFD5</accession>
<organism evidence="7 8">
    <name type="scientific">Cytobacillus solani</name>
    <dbReference type="NCBI Taxonomy" id="1637975"/>
    <lineage>
        <taxon>Bacteria</taxon>
        <taxon>Bacillati</taxon>
        <taxon>Bacillota</taxon>
        <taxon>Bacilli</taxon>
        <taxon>Bacillales</taxon>
        <taxon>Bacillaceae</taxon>
        <taxon>Cytobacillus</taxon>
    </lineage>
</organism>
<dbReference type="CDD" id="cd06171">
    <property type="entry name" value="Sigma70_r4"/>
    <property type="match status" value="1"/>
</dbReference>
<reference evidence="7 8" key="1">
    <citation type="submission" date="2015-09" db="EMBL/GenBank/DDBJ databases">
        <title>Genome sequencing project for genomic taxonomy and phylogenomics of Bacillus-like bacteria.</title>
        <authorList>
            <person name="Liu B."/>
            <person name="Wang J."/>
            <person name="Zhu Y."/>
            <person name="Liu G."/>
            <person name="Chen Q."/>
            <person name="Chen Z."/>
            <person name="Lan J."/>
            <person name="Che J."/>
            <person name="Ge C."/>
            <person name="Shi H."/>
            <person name="Pan Z."/>
            <person name="Liu X."/>
        </authorList>
    </citation>
    <scope>NUCLEOTIDE SEQUENCE [LARGE SCALE GENOMIC DNA]</scope>
    <source>
        <strain evidence="7 8">FJAT-18043</strain>
    </source>
</reference>
<sequence length="180" mass="21586">MKICKNKQSMEQYFETCILEHGKSLFNYIYSLVRHKELAEDLYQEVLISAYLALPSFEERAKVKNWLFKIAVNKCRDYWRKEKSANRFWEEKVYLYAEDSNVIEQPEELILNKCSQEEMVVTLQDLPKMYREPLLLFYYHNQTLMEISNLTSLPISTVKTRMRRAKDRLRPKVKELVANG</sequence>
<dbReference type="Gene3D" id="1.10.10.10">
    <property type="entry name" value="Winged helix-like DNA-binding domain superfamily/Winged helix DNA-binding domain"/>
    <property type="match status" value="1"/>
</dbReference>
<dbReference type="GO" id="GO:0006352">
    <property type="term" value="P:DNA-templated transcription initiation"/>
    <property type="evidence" value="ECO:0007669"/>
    <property type="project" value="InterPro"/>
</dbReference>
<dbReference type="SUPFAM" id="SSF88946">
    <property type="entry name" value="Sigma2 domain of RNA polymerase sigma factors"/>
    <property type="match status" value="1"/>
</dbReference>
<comment type="similarity">
    <text evidence="1">Belongs to the sigma-70 factor family. ECF subfamily.</text>
</comment>
<dbReference type="Gene3D" id="1.10.1740.10">
    <property type="match status" value="1"/>
</dbReference>
<dbReference type="InterPro" id="IPR014284">
    <property type="entry name" value="RNA_pol_sigma-70_dom"/>
</dbReference>
<dbReference type="InterPro" id="IPR036388">
    <property type="entry name" value="WH-like_DNA-bd_sf"/>
</dbReference>
<name>A0A0Q3SFD5_9BACI</name>
<keyword evidence="4" id="KW-0804">Transcription</keyword>
<evidence type="ECO:0000256" key="2">
    <source>
        <dbReference type="ARBA" id="ARBA00023015"/>
    </source>
</evidence>
<evidence type="ECO:0000259" key="5">
    <source>
        <dbReference type="Pfam" id="PF04542"/>
    </source>
</evidence>
<dbReference type="InterPro" id="IPR013325">
    <property type="entry name" value="RNA_pol_sigma_r2"/>
</dbReference>
<evidence type="ECO:0000256" key="3">
    <source>
        <dbReference type="ARBA" id="ARBA00023082"/>
    </source>
</evidence>
<evidence type="ECO:0000313" key="8">
    <source>
        <dbReference type="Proteomes" id="UP000050996"/>
    </source>
</evidence>
<evidence type="ECO:0000313" key="7">
    <source>
        <dbReference type="EMBL" id="KQL17940.1"/>
    </source>
</evidence>
<keyword evidence="2" id="KW-0805">Transcription regulation</keyword>
<feature type="domain" description="RNA polymerase sigma factor 70 region 4 type 2" evidence="6">
    <location>
        <begin position="121"/>
        <end position="169"/>
    </location>
</feature>
<evidence type="ECO:0000256" key="1">
    <source>
        <dbReference type="ARBA" id="ARBA00010641"/>
    </source>
</evidence>
<dbReference type="RefSeq" id="WP_053479096.1">
    <property type="nucleotide sequence ID" value="NZ_CP041305.1"/>
</dbReference>
<dbReference type="GO" id="GO:0003677">
    <property type="term" value="F:DNA binding"/>
    <property type="evidence" value="ECO:0007669"/>
    <property type="project" value="InterPro"/>
</dbReference>
<dbReference type="InterPro" id="IPR039425">
    <property type="entry name" value="RNA_pol_sigma-70-like"/>
</dbReference>
<protein>
    <submittedName>
        <fullName evidence="7">RNA polymerase factor sigma C</fullName>
    </submittedName>
</protein>
<dbReference type="Proteomes" id="UP000050996">
    <property type="component" value="Unassembled WGS sequence"/>
</dbReference>
<dbReference type="STRING" id="1637975.AN957_04495"/>
<comment type="caution">
    <text evidence="7">The sequence shown here is derived from an EMBL/GenBank/DDBJ whole genome shotgun (WGS) entry which is preliminary data.</text>
</comment>
<dbReference type="PANTHER" id="PTHR43133:SF60">
    <property type="entry name" value="RNA POLYMERASE SIGMA FACTOR SIGV"/>
    <property type="match status" value="1"/>
</dbReference>
<evidence type="ECO:0000259" key="6">
    <source>
        <dbReference type="Pfam" id="PF08281"/>
    </source>
</evidence>
<evidence type="ECO:0000256" key="4">
    <source>
        <dbReference type="ARBA" id="ARBA00023163"/>
    </source>
</evidence>
<dbReference type="AlphaFoldDB" id="A0A0Q3SFD5"/>
<dbReference type="InterPro" id="IPR013324">
    <property type="entry name" value="RNA_pol_sigma_r3/r4-like"/>
</dbReference>
<gene>
    <name evidence="7" type="ORF">AN957_04495</name>
</gene>
<dbReference type="PATRIC" id="fig|1637975.4.peg.583"/>
<keyword evidence="3" id="KW-0731">Sigma factor</keyword>
<dbReference type="PANTHER" id="PTHR43133">
    <property type="entry name" value="RNA POLYMERASE ECF-TYPE SIGMA FACTO"/>
    <property type="match status" value="1"/>
</dbReference>
<dbReference type="Pfam" id="PF08281">
    <property type="entry name" value="Sigma70_r4_2"/>
    <property type="match status" value="1"/>
</dbReference>
<dbReference type="EMBL" id="LJIX01000006">
    <property type="protein sequence ID" value="KQL17940.1"/>
    <property type="molecule type" value="Genomic_DNA"/>
</dbReference>
<feature type="domain" description="RNA polymerase sigma-70 region 2" evidence="5">
    <location>
        <begin position="19"/>
        <end position="83"/>
    </location>
</feature>
<dbReference type="NCBIfam" id="TIGR02937">
    <property type="entry name" value="sigma70-ECF"/>
    <property type="match status" value="1"/>
</dbReference>
<dbReference type="InterPro" id="IPR007627">
    <property type="entry name" value="RNA_pol_sigma70_r2"/>
</dbReference>
<dbReference type="Pfam" id="PF04542">
    <property type="entry name" value="Sigma70_r2"/>
    <property type="match status" value="1"/>
</dbReference>
<keyword evidence="8" id="KW-1185">Reference proteome</keyword>
<dbReference type="InterPro" id="IPR013249">
    <property type="entry name" value="RNA_pol_sigma70_r4_t2"/>
</dbReference>
<dbReference type="SUPFAM" id="SSF88659">
    <property type="entry name" value="Sigma3 and sigma4 domains of RNA polymerase sigma factors"/>
    <property type="match status" value="1"/>
</dbReference>
<dbReference type="GO" id="GO:0016987">
    <property type="term" value="F:sigma factor activity"/>
    <property type="evidence" value="ECO:0007669"/>
    <property type="project" value="UniProtKB-KW"/>
</dbReference>
<proteinExistence type="inferred from homology"/>